<sequence>MVGLSNSADMDVMTIPDYAAQMESFQRSDEARQKLLADVLQRYAMLMQEHTNLKNDYASERDIRRNYQNEVIRTQRQLAEIQRDLDANSFVLALIDGDGVIFQHQYLLAGANGGSEAASRLQLAIREHINQFYSNSGTWPIMCHIYLSLDKLAHKLAQVGFLRHPQEMRAFAQSFSVNQPLFSIIDVGHGKERADYRIKEMLRTFSDNPTCKHIVFGGCHDAGYLLNLDQYKHNEAKASRITLLETTPAQQGFAKLPNFKKTQFDTVFRWEPLPDISYASTQAPSYAPVQDPAPIQASNPVQALARMKTPISVQAAAPAPAPMPTSVRALSKTSPASTPAPAITSPPPTASPSTTTSSIAERYNDASSGSGESGGSWATVGKNGANNEIISIASLKNNSKKRYAYYNKEGQRLDEPLPPRDRNATESIERRMEKAGRNLCNNWHLHKAQCPNGNFCRFQHEPKLTPAELTALRYKTRSLACKHRNCEDFDCYLGHQCSFERDAGRCPYPDSCNLKSTHGMDKTKYVRYDEEGYEEFSK</sequence>
<keyword evidence="1" id="KW-0863">Zinc-finger</keyword>
<dbReference type="PANTHER" id="PTHR37543:SF1">
    <property type="entry name" value="CCCH ZINC FINGER DNA BINDING PROTEIN (AFU_ORTHOLOGUE AFUA_5G12760)"/>
    <property type="match status" value="1"/>
</dbReference>
<evidence type="ECO:0000313" key="6">
    <source>
        <dbReference type="Proteomes" id="UP000800093"/>
    </source>
</evidence>
<feature type="coiled-coil region" evidence="2">
    <location>
        <begin position="36"/>
        <end position="84"/>
    </location>
</feature>
<dbReference type="InterPro" id="IPR057683">
    <property type="entry name" value="DUF7923"/>
</dbReference>
<dbReference type="PROSITE" id="PS50103">
    <property type="entry name" value="ZF_C3H1"/>
    <property type="match status" value="1"/>
</dbReference>
<dbReference type="Pfam" id="PF25542">
    <property type="entry name" value="zf-CCCH_12"/>
    <property type="match status" value="1"/>
</dbReference>
<keyword evidence="2" id="KW-0175">Coiled coil</keyword>
<keyword evidence="1" id="KW-0862">Zinc</keyword>
<organism evidence="5 6">
    <name type="scientific">Lojkania enalia</name>
    <dbReference type="NCBI Taxonomy" id="147567"/>
    <lineage>
        <taxon>Eukaryota</taxon>
        <taxon>Fungi</taxon>
        <taxon>Dikarya</taxon>
        <taxon>Ascomycota</taxon>
        <taxon>Pezizomycotina</taxon>
        <taxon>Dothideomycetes</taxon>
        <taxon>Pleosporomycetidae</taxon>
        <taxon>Pleosporales</taxon>
        <taxon>Pleosporales incertae sedis</taxon>
        <taxon>Lojkania</taxon>
    </lineage>
</organism>
<dbReference type="GO" id="GO:0008270">
    <property type="term" value="F:zinc ion binding"/>
    <property type="evidence" value="ECO:0007669"/>
    <property type="project" value="UniProtKB-KW"/>
</dbReference>
<dbReference type="EMBL" id="ML986601">
    <property type="protein sequence ID" value="KAF2266099.1"/>
    <property type="molecule type" value="Genomic_DNA"/>
</dbReference>
<dbReference type="Pfam" id="PF25543">
    <property type="entry name" value="zf-CCCH_tandem"/>
    <property type="match status" value="1"/>
</dbReference>
<gene>
    <name evidence="5" type="ORF">CC78DRAFT_615404</name>
</gene>
<evidence type="ECO:0000259" key="4">
    <source>
        <dbReference type="PROSITE" id="PS50103"/>
    </source>
</evidence>
<name>A0A9P4N7B6_9PLEO</name>
<feature type="domain" description="C3H1-type" evidence="4">
    <location>
        <begin position="434"/>
        <end position="463"/>
    </location>
</feature>
<dbReference type="PANTHER" id="PTHR37543">
    <property type="entry name" value="CCCH ZINC FINGER DNA BINDING PROTEIN (AFU_ORTHOLOGUE AFUA_5G12760)"/>
    <property type="match status" value="1"/>
</dbReference>
<feature type="region of interest" description="Disordered" evidence="3">
    <location>
        <begin position="363"/>
        <end position="382"/>
    </location>
</feature>
<accession>A0A9P4N7B6</accession>
<feature type="zinc finger region" description="C3H1-type" evidence="1">
    <location>
        <begin position="434"/>
        <end position="463"/>
    </location>
</feature>
<dbReference type="Pfam" id="PF25540">
    <property type="entry name" value="DUF7923"/>
    <property type="match status" value="1"/>
</dbReference>
<feature type="region of interest" description="Disordered" evidence="3">
    <location>
        <begin position="315"/>
        <end position="358"/>
    </location>
</feature>
<reference evidence="6" key="1">
    <citation type="journal article" date="2020" name="Stud. Mycol.">
        <title>101 Dothideomycetes genomes: A test case for predicting lifestyles and emergence of pathogens.</title>
        <authorList>
            <person name="Haridas S."/>
            <person name="Albert R."/>
            <person name="Binder M."/>
            <person name="Bloem J."/>
            <person name="LaButti K."/>
            <person name="Salamov A."/>
            <person name="Andreopoulos B."/>
            <person name="Baker S."/>
            <person name="Barry K."/>
            <person name="Bills G."/>
            <person name="Bluhm B."/>
            <person name="Cannon C."/>
            <person name="Castanera R."/>
            <person name="Culley D."/>
            <person name="Daum C."/>
            <person name="Ezra D."/>
            <person name="Gonzalez J."/>
            <person name="Henrissat B."/>
            <person name="Kuo A."/>
            <person name="Liang C."/>
            <person name="Lipzen A."/>
            <person name="Lutzoni F."/>
            <person name="Magnuson J."/>
            <person name="Mondo S."/>
            <person name="Nolan M."/>
            <person name="Ohm R."/>
            <person name="Pangilinan J."/>
            <person name="Park H.-J."/>
            <person name="Ramirez L."/>
            <person name="Alfaro M."/>
            <person name="Sun H."/>
            <person name="Tritt A."/>
            <person name="Yoshinaga Y."/>
            <person name="Zwiers L.-H."/>
            <person name="Turgeon B."/>
            <person name="Goodwin S."/>
            <person name="Spatafora J."/>
            <person name="Crous P."/>
            <person name="Grigoriev I."/>
        </authorList>
    </citation>
    <scope>NUCLEOTIDE SEQUENCE [LARGE SCALE GENOMIC DNA]</scope>
    <source>
        <strain evidence="6">CBS 304.66</strain>
    </source>
</reference>
<proteinExistence type="predicted"/>
<dbReference type="InterPro" id="IPR000571">
    <property type="entry name" value="Znf_CCCH"/>
</dbReference>
<keyword evidence="1" id="KW-0479">Metal-binding</keyword>
<protein>
    <recommendedName>
        <fullName evidence="4">C3H1-type domain-containing protein</fullName>
    </recommendedName>
</protein>
<feature type="compositionally biased region" description="Low complexity" evidence="3">
    <location>
        <begin position="333"/>
        <end position="343"/>
    </location>
</feature>
<dbReference type="InterPro" id="IPR057654">
    <property type="entry name" value="Znf-CCCH_tandem"/>
</dbReference>
<dbReference type="AlphaFoldDB" id="A0A9P4N7B6"/>
<evidence type="ECO:0000256" key="2">
    <source>
        <dbReference type="SAM" id="Coils"/>
    </source>
</evidence>
<keyword evidence="6" id="KW-1185">Reference proteome</keyword>
<comment type="caution">
    <text evidence="5">The sequence shown here is derived from an EMBL/GenBank/DDBJ whole genome shotgun (WGS) entry which is preliminary data.</text>
</comment>
<evidence type="ECO:0000256" key="3">
    <source>
        <dbReference type="SAM" id="MobiDB-lite"/>
    </source>
</evidence>
<evidence type="ECO:0000313" key="5">
    <source>
        <dbReference type="EMBL" id="KAF2266099.1"/>
    </source>
</evidence>
<dbReference type="Proteomes" id="UP000800093">
    <property type="component" value="Unassembled WGS sequence"/>
</dbReference>
<dbReference type="OrthoDB" id="2270193at2759"/>
<evidence type="ECO:0000256" key="1">
    <source>
        <dbReference type="PROSITE-ProRule" id="PRU00723"/>
    </source>
</evidence>